<dbReference type="GO" id="GO:0015026">
    <property type="term" value="F:coreceptor activity"/>
    <property type="evidence" value="ECO:0007669"/>
    <property type="project" value="Ensembl"/>
</dbReference>
<reference evidence="10" key="3">
    <citation type="submission" date="2025-09" db="UniProtKB">
        <authorList>
            <consortium name="Ensembl"/>
        </authorList>
    </citation>
    <scope>IDENTIFICATION</scope>
    <source>
        <strain evidence="10">Glennie</strain>
    </source>
</reference>
<proteinExistence type="predicted"/>
<reference evidence="10" key="2">
    <citation type="submission" date="2025-08" db="UniProtKB">
        <authorList>
            <consortium name="Ensembl"/>
        </authorList>
    </citation>
    <scope>IDENTIFICATION</scope>
    <source>
        <strain evidence="10">Glennie</strain>
    </source>
</reference>
<dbReference type="GeneTree" id="ENSGT00940000154091"/>
<feature type="signal peptide" evidence="8">
    <location>
        <begin position="1"/>
        <end position="29"/>
    </location>
</feature>
<feature type="repeat" description="CSPG" evidence="5">
    <location>
        <begin position="1738"/>
        <end position="1837"/>
    </location>
</feature>
<dbReference type="GO" id="GO:0001726">
    <property type="term" value="C:ruffle"/>
    <property type="evidence" value="ECO:0007669"/>
    <property type="project" value="Ensembl"/>
</dbReference>
<feature type="region of interest" description="Disordered" evidence="6">
    <location>
        <begin position="942"/>
        <end position="991"/>
    </location>
</feature>
<keyword evidence="1 8" id="KW-0732">Signal</keyword>
<reference evidence="10 11" key="1">
    <citation type="journal article" date="2008" name="Nature">
        <title>Genome analysis of the platypus reveals unique signatures of evolution.</title>
        <authorList>
            <person name="Warren W.C."/>
            <person name="Hillier L.W."/>
            <person name="Marshall Graves J.A."/>
            <person name="Birney E."/>
            <person name="Ponting C.P."/>
            <person name="Grutzner F."/>
            <person name="Belov K."/>
            <person name="Miller W."/>
            <person name="Clarke L."/>
            <person name="Chinwalla A.T."/>
            <person name="Yang S.P."/>
            <person name="Heger A."/>
            <person name="Locke D.P."/>
            <person name="Miethke P."/>
            <person name="Waters P.D."/>
            <person name="Veyrunes F."/>
            <person name="Fulton L."/>
            <person name="Fulton B."/>
            <person name="Graves T."/>
            <person name="Wallis J."/>
            <person name="Puente X.S."/>
            <person name="Lopez-Otin C."/>
            <person name="Ordonez G.R."/>
            <person name="Eichler E.E."/>
            <person name="Chen L."/>
            <person name="Cheng Z."/>
            <person name="Deakin J.E."/>
            <person name="Alsop A."/>
            <person name="Thompson K."/>
            <person name="Kirby P."/>
            <person name="Papenfuss A.T."/>
            <person name="Wakefield M.J."/>
            <person name="Olender T."/>
            <person name="Lancet D."/>
            <person name="Huttley G.A."/>
            <person name="Smit A.F."/>
            <person name="Pask A."/>
            <person name="Temple-Smith P."/>
            <person name="Batzer M.A."/>
            <person name="Walker J.A."/>
            <person name="Konkel M.K."/>
            <person name="Harris R.S."/>
            <person name="Whittington C.M."/>
            <person name="Wong E.S."/>
            <person name="Gemmell N.J."/>
            <person name="Buschiazzo E."/>
            <person name="Vargas Jentzsch I.M."/>
            <person name="Merkel A."/>
            <person name="Schmitz J."/>
            <person name="Zemann A."/>
            <person name="Churakov G."/>
            <person name="Kriegs J.O."/>
            <person name="Brosius J."/>
            <person name="Murchison E.P."/>
            <person name="Sachidanandam R."/>
            <person name="Smith C."/>
            <person name="Hannon G.J."/>
            <person name="Tsend-Ayush E."/>
            <person name="McMillan D."/>
            <person name="Attenborough R."/>
            <person name="Rens W."/>
            <person name="Ferguson-Smith M."/>
            <person name="Lefevre C.M."/>
            <person name="Sharp J.A."/>
            <person name="Nicholas K.R."/>
            <person name="Ray D.A."/>
            <person name="Kube M."/>
            <person name="Reinhardt R."/>
            <person name="Pringle T.H."/>
            <person name="Taylor J."/>
            <person name="Jones R.C."/>
            <person name="Nixon B."/>
            <person name="Dacheux J.L."/>
            <person name="Niwa H."/>
            <person name="Sekita Y."/>
            <person name="Huang X."/>
            <person name="Stark A."/>
            <person name="Kheradpour P."/>
            <person name="Kellis M."/>
            <person name="Flicek P."/>
            <person name="Chen Y."/>
            <person name="Webber C."/>
            <person name="Hardison R."/>
            <person name="Nelson J."/>
            <person name="Hallsworth-Pepin K."/>
            <person name="Delehaunty K."/>
            <person name="Markovic C."/>
            <person name="Minx P."/>
            <person name="Feng Y."/>
            <person name="Kremitzki C."/>
            <person name="Mitreva M."/>
            <person name="Glasscock J."/>
            <person name="Wylie T."/>
            <person name="Wohldmann P."/>
            <person name="Thiru P."/>
            <person name="Nhan M.N."/>
            <person name="Pohl C.S."/>
            <person name="Smith S.M."/>
            <person name="Hou S."/>
            <person name="Nefedov M."/>
            <person name="de Jong P.J."/>
            <person name="Renfree M.B."/>
            <person name="Mardis E.R."/>
            <person name="Wilson R.K."/>
        </authorList>
    </citation>
    <scope>NUCLEOTIDE SEQUENCE [LARGE SCALE GENOMIC DNA]</scope>
    <source>
        <strain evidence="10 11">Glennie</strain>
    </source>
</reference>
<feature type="repeat" description="CSPG" evidence="5">
    <location>
        <begin position="1872"/>
        <end position="1964"/>
    </location>
</feature>
<feature type="repeat" description="CSPG" evidence="5">
    <location>
        <begin position="1161"/>
        <end position="1251"/>
    </location>
</feature>
<keyword evidence="2" id="KW-0677">Repeat</keyword>
<dbReference type="RefSeq" id="XP_028921716.1">
    <property type="nucleotide sequence ID" value="XM_029065883.1"/>
</dbReference>
<feature type="region of interest" description="Disordered" evidence="6">
    <location>
        <begin position="2315"/>
        <end position="2360"/>
    </location>
</feature>
<evidence type="ECO:0000256" key="5">
    <source>
        <dbReference type="PROSITE-ProRule" id="PRU01201"/>
    </source>
</evidence>
<dbReference type="PANTHER" id="PTHR45739:SF13">
    <property type="entry name" value="CHONDROITIN SULFATE PROTEOGLYCAN 4"/>
    <property type="match status" value="1"/>
</dbReference>
<keyword evidence="7" id="KW-0812">Transmembrane</keyword>
<evidence type="ECO:0000256" key="8">
    <source>
        <dbReference type="SAM" id="SignalP"/>
    </source>
</evidence>
<feature type="region of interest" description="Disordered" evidence="6">
    <location>
        <begin position="2204"/>
        <end position="2268"/>
    </location>
</feature>
<gene>
    <name evidence="10" type="primary">CSPG4</name>
</gene>
<dbReference type="GO" id="GO:0048008">
    <property type="term" value="P:platelet-derived growth factor receptor signaling pathway"/>
    <property type="evidence" value="ECO:0007669"/>
    <property type="project" value="Ensembl"/>
</dbReference>
<feature type="repeat" description="CSPG" evidence="5">
    <location>
        <begin position="770"/>
        <end position="866"/>
    </location>
</feature>
<evidence type="ECO:0000256" key="1">
    <source>
        <dbReference type="ARBA" id="ARBA00022729"/>
    </source>
</evidence>
<dbReference type="GO" id="GO:0097178">
    <property type="term" value="P:ruffle assembly"/>
    <property type="evidence" value="ECO:0007669"/>
    <property type="project" value="Ensembl"/>
</dbReference>
<dbReference type="InParanoid" id="A0A6I8PDP4"/>
<evidence type="ECO:0000313" key="10">
    <source>
        <dbReference type="Ensembl" id="ENSOANP00000050293.1"/>
    </source>
</evidence>
<dbReference type="CTD" id="1464"/>
<feature type="chain" id="PRO_5026054788" evidence="8">
    <location>
        <begin position="30"/>
        <end position="2381"/>
    </location>
</feature>
<feature type="domain" description="Laminin G" evidence="9">
    <location>
        <begin position="29"/>
        <end position="194"/>
    </location>
</feature>
<feature type="repeat" description="CSPG" evidence="5">
    <location>
        <begin position="1273"/>
        <end position="1372"/>
    </location>
</feature>
<dbReference type="PANTHER" id="PTHR45739">
    <property type="entry name" value="MATRIX PROTEIN, PUTATIVE-RELATED"/>
    <property type="match status" value="1"/>
</dbReference>
<dbReference type="Proteomes" id="UP000002279">
    <property type="component" value="Chromosome 5"/>
</dbReference>
<dbReference type="GO" id="GO:0035556">
    <property type="term" value="P:intracellular signal transduction"/>
    <property type="evidence" value="ECO:0007669"/>
    <property type="project" value="Ensembl"/>
</dbReference>
<dbReference type="PROSITE" id="PS51854">
    <property type="entry name" value="CSPG"/>
    <property type="match status" value="15"/>
</dbReference>
<feature type="compositionally biased region" description="Gly residues" evidence="6">
    <location>
        <begin position="942"/>
        <end position="956"/>
    </location>
</feature>
<feature type="domain" description="Laminin G" evidence="9">
    <location>
        <begin position="204"/>
        <end position="380"/>
    </location>
</feature>
<keyword evidence="7" id="KW-0472">Membrane</keyword>
<feature type="repeat" description="CSPG" evidence="5">
    <location>
        <begin position="1391"/>
        <end position="1483"/>
    </location>
</feature>
<feature type="repeat" description="CSPG" evidence="5">
    <location>
        <begin position="886"/>
        <end position="1024"/>
    </location>
</feature>
<dbReference type="GO" id="GO:0005886">
    <property type="term" value="C:plasma membrane"/>
    <property type="evidence" value="ECO:0007669"/>
    <property type="project" value="Ensembl"/>
</dbReference>
<evidence type="ECO:0000256" key="6">
    <source>
        <dbReference type="SAM" id="MobiDB-lite"/>
    </source>
</evidence>
<feature type="compositionally biased region" description="Polar residues" evidence="6">
    <location>
        <begin position="2254"/>
        <end position="2268"/>
    </location>
</feature>
<dbReference type="GO" id="GO:0006929">
    <property type="term" value="P:substrate-dependent cell migration"/>
    <property type="evidence" value="ECO:0007669"/>
    <property type="project" value="Ensembl"/>
</dbReference>
<keyword evidence="11" id="KW-1185">Reference proteome</keyword>
<dbReference type="InterPro" id="IPR039005">
    <property type="entry name" value="CSPG_rpt"/>
</dbReference>
<feature type="repeat" description="CSPG" evidence="5">
    <location>
        <begin position="1615"/>
        <end position="1713"/>
    </location>
</feature>
<feature type="repeat" description="CSPG" evidence="5">
    <location>
        <begin position="652"/>
        <end position="751"/>
    </location>
</feature>
<feature type="repeat" description="CSPG" evidence="5">
    <location>
        <begin position="416"/>
        <end position="511"/>
    </location>
</feature>
<dbReference type="Pfam" id="PF02210">
    <property type="entry name" value="Laminin_G_2"/>
    <property type="match status" value="2"/>
</dbReference>
<dbReference type="GeneID" id="100078420"/>
<evidence type="ECO:0000256" key="4">
    <source>
        <dbReference type="PROSITE-ProRule" id="PRU00122"/>
    </source>
</evidence>
<evidence type="ECO:0000313" key="11">
    <source>
        <dbReference type="Proteomes" id="UP000002279"/>
    </source>
</evidence>
<evidence type="ECO:0000259" key="9">
    <source>
        <dbReference type="PROSITE" id="PS50025"/>
    </source>
</evidence>
<dbReference type="OrthoDB" id="9026019at2759"/>
<comment type="caution">
    <text evidence="4">Lacks conserved residue(s) required for the propagation of feature annotation.</text>
</comment>
<dbReference type="InterPro" id="IPR013320">
    <property type="entry name" value="ConA-like_dom_sf"/>
</dbReference>
<feature type="compositionally biased region" description="Gly residues" evidence="6">
    <location>
        <begin position="965"/>
        <end position="986"/>
    </location>
</feature>
<accession>A0A6I8PDP4</accession>
<dbReference type="OMA" id="PWPQGTT"/>
<dbReference type="Bgee" id="ENSOANG00000044158">
    <property type="expression patterns" value="Expressed in fibroblast and 8 other cell types or tissues"/>
</dbReference>
<feature type="repeat" description="CSPG" evidence="5">
    <location>
        <begin position="2084"/>
        <end position="2180"/>
    </location>
</feature>
<dbReference type="InterPro" id="IPR051561">
    <property type="entry name" value="FRAS1_ECM"/>
</dbReference>
<keyword evidence="3" id="KW-0325">Glycoprotein</keyword>
<dbReference type="SMART" id="SM00282">
    <property type="entry name" value="LamG"/>
    <property type="match status" value="2"/>
</dbReference>
<dbReference type="GO" id="GO:0043410">
    <property type="term" value="P:positive regulation of MAPK cascade"/>
    <property type="evidence" value="ECO:0007669"/>
    <property type="project" value="Ensembl"/>
</dbReference>
<evidence type="ECO:0000256" key="2">
    <source>
        <dbReference type="ARBA" id="ARBA00022737"/>
    </source>
</evidence>
<dbReference type="CDD" id="cd00110">
    <property type="entry name" value="LamG"/>
    <property type="match status" value="2"/>
</dbReference>
<dbReference type="PROSITE" id="PS50025">
    <property type="entry name" value="LAM_G_DOMAIN"/>
    <property type="match status" value="2"/>
</dbReference>
<name>A0A6I8PDP4_ORNAN</name>
<dbReference type="GO" id="GO:0005654">
    <property type="term" value="C:nucleoplasm"/>
    <property type="evidence" value="ECO:0007669"/>
    <property type="project" value="Ensembl"/>
</dbReference>
<dbReference type="SUPFAM" id="SSF49899">
    <property type="entry name" value="Concanavalin A-like lectins/glucanases"/>
    <property type="match status" value="2"/>
</dbReference>
<dbReference type="Gene3D" id="2.60.120.200">
    <property type="match status" value="2"/>
</dbReference>
<feature type="repeat" description="CSPG" evidence="5">
    <location>
        <begin position="1507"/>
        <end position="1597"/>
    </location>
</feature>
<dbReference type="InterPro" id="IPR001791">
    <property type="entry name" value="Laminin_G"/>
</dbReference>
<feature type="transmembrane region" description="Helical" evidence="7">
    <location>
        <begin position="2281"/>
        <end position="2305"/>
    </location>
</feature>
<feature type="repeat" description="CSPG" evidence="5">
    <location>
        <begin position="1053"/>
        <end position="1145"/>
    </location>
</feature>
<feature type="repeat" description="CSPG" evidence="5">
    <location>
        <begin position="541"/>
        <end position="635"/>
    </location>
</feature>
<dbReference type="GO" id="GO:0019901">
    <property type="term" value="F:protein kinase binding"/>
    <property type="evidence" value="ECO:0007669"/>
    <property type="project" value="Ensembl"/>
</dbReference>
<dbReference type="KEGG" id="oaa:100078420"/>
<evidence type="ECO:0000256" key="7">
    <source>
        <dbReference type="SAM" id="Phobius"/>
    </source>
</evidence>
<protein>
    <submittedName>
        <fullName evidence="10">Chondroitin sulfate proteoglycan 4</fullName>
    </submittedName>
</protein>
<sequence length="2381" mass="256854">MSSWGLPAPWVLLQLCLWTLPLLASPASGASFFGEDHLQVPLVEALDTIHLQLQFLTAQEDGLFLLAAGQPDHLLVELRSGSLQVRLAQGSEQVTLQTPAGQRLDDLVAHDMVLTVRDGQATLSLDSLHNSSARVPPGPLRVPNGLLLGGPGSLDLPYLTGTSPPFRGCLLTATLNGRDLLSSLGPRTGVQADCSPEFSAGEDESLGFLGPRSLAAFPGWDAREEGTIEFTLTTRARRAPLVFQAGPQGDFVYLEVFEGHLRGVVEKGHGAVLLHNSMPVSDGQPHEVSIRVDVYKLEISVDQYPTRTSNRGVHSYLDLQGRLLLGGLDAPAARRLREHRLGLAPEADASLVGCMEDLLVNSERRSLRDALVTRNLAAGCAFPDEDEDEAYDPFEPPDGPEPCRLEPGLPPAFANFTKLLSLSSLEVGEGGTAWLEWHHVQPTLDLPAAGIRQSQVLFGLARAARHGELELDIPGAQARKKFTLLDVVNRKVRFVHDGSEEPADQLALEVTVSARGPLPECLRRGQTYLLPIKVSPINDPPQVVFPHGSLMVILEHTRKALGPDVFQAHDPDTPCQALTFQLLGAARLVGGRVESDARPGVPVADFSCGDLEAGHLAYVHQSGPAQDLMLQVSDGQDSSLVATLKVIAIQPDIQLRNNTGLFVAQGAGALITTANLSAETNAVQQQVSILYRLTQPPLYGEVQKPGAVAGQWEGTQVFLQRDLEQGQVRYLSTDPRPLAEDATEKLRFEVRVGQQVLENNTFLVTIQKATIRMLRLEPLLALQAGPVTVGPAQLEAALEGPVASDPIPFHYQLVVAPKKGNLRLQGARLSEGQGFTQEDLHEGHLSYGATSRASREADDAFQFRVTAATHFSPLYTLPIRIGGDPDAPVLTNVLLPVPEGGEAVISQDHLFVRSLHSTDYLYEVIEKPRHGKLAWRGAVGPAGGPSADGGASGNVGDGAASGDVGTSGGGVSEGGISGSGASGSGASGVPTVTQFTNDDLLRGRLVYRHDGSETTEDDIPFVAARQGEGSAGTAWEDVRGVFRVSIQPVNDHAPVRVVHRVLDVVRHGQRLLTTADIAFADADSGFSDTHLVFTRKDLLFGRIVAAADPVRPVYRFTQDDLRQKRILFIHSGADRGSIQLQVSDGLHQFTSLLDVRASDPYLRLANGSGLAVRQGGQGTVDSTALSLETNMDVRSDEEIQFRVTVPPRRGMLLKGGQPATAFSQQDVQEGALLYRHDGSRAPRDHFDFSVQLGPVALEGTLQVTVFLDLPLGPLTMARHEKIYVFQGEAAEIKRDHLAAVQEDIPPQDISYTVTSSPHAGHLATISPGANLNESPGLDSVRNFTQEDIDEGRILYLHTRAESWTDHFTVDVLAREAGSLEGVVVELEILPITIPLEVGNVTVAEGEAQALSPAVLRVPGRYFATLPLVFHILDQPQHGALRHAEGTADHSLDAFTWREVEQQLILYVHDGSETRADSFTLLANISEIDRQSRPATVTVTVLPRNDEIPVVTVNPGLQMWEGTTVAITPEMLRSEDEDSLPEDLVYAIEQPTNGKVVLRSSPSNEVQQFTQAQINSGLVQFVHEGPLEGGFRFDVSDGENVSPGHFFSVKAQKQLHITGGSHQALMVCPGTFQPITSQNLKAETNEGTDSHRLLFSVEQPPRLGRLVNSRLGRERGELINFTQAEVDSGMIFYEHDMPPEPFWLSQDALGLRVSSPPARSLFISLPVTVSFEANCPQRATRLWRNEGLWVPEGQSAEINQVALDASNLLAGLPKSQRPAHDVVFLVTEFPAHGELSVAGEALGPSRPYFLQSDLAAGRLAYTHRGGGTQPDHFRFRAQLRAGTRGSDQPPEAEPGATVAEAFNVTVRDVNEKPPRPQEASPLQVLRGSWMVLSRDHLSVVDPDSTPEEIQYQVRRGPLSGFLAPAGDPGTPLSHFTQADVDAGRLVFVANGSSSEGSFQLSVSDGASPPVPTTLTVLVLPSAVTVVSRTPLEVPQGLNRAVLTRDHLLATSDQEEPDASYRVTEGPRFGLLLVGGRPVDGFSQRQVDWGEVVFTFTNLTSAQDAFGLLVRARGANGSAALNLTVRPLVRVRQGASWPRGTTLRVDRGVLDASELANLTGSVPGFRVLQAPQNGQLVRASEDAPLDAFTQRDLEEGLIGLELAEAEEGSPASQNDSITLELTARGVPPAVVSLAFSTEPYDSSRPYGVQLLRGPQVAGPSGVPRPPQEDTASRTVSGPKGPEGPTTHTRQPDVPSTGWQGQEVTTEPSPTQRGSFLHFVEANMFSVIIPICLILLLLALILPLLFYLRKRNKTGRHNVQGISAKPRNGTVPDQETFRKTDPGQGIPLTPVPPKGREAGGQQDPELLQFCRTPNPALKNNQYWV</sequence>
<evidence type="ECO:0000256" key="3">
    <source>
        <dbReference type="ARBA" id="ARBA00023180"/>
    </source>
</evidence>
<dbReference type="FunCoup" id="A0A6I8PDP4">
    <property type="interactions" value="418"/>
</dbReference>
<feature type="repeat" description="CSPG" evidence="5">
    <location>
        <begin position="1981"/>
        <end position="2069"/>
    </location>
</feature>
<dbReference type="Ensembl" id="ENSOANT00000057963.1">
    <property type="protein sequence ID" value="ENSOANP00000050293.1"/>
    <property type="gene ID" value="ENSOANG00000044158.1"/>
</dbReference>
<dbReference type="Pfam" id="PF16184">
    <property type="entry name" value="Cadherin_3"/>
    <property type="match status" value="12"/>
</dbReference>
<keyword evidence="7" id="KW-1133">Transmembrane helix</keyword>
<dbReference type="GO" id="GO:0008347">
    <property type="term" value="P:glial cell migration"/>
    <property type="evidence" value="ECO:0007669"/>
    <property type="project" value="Ensembl"/>
</dbReference>
<organism evidence="10 11">
    <name type="scientific">Ornithorhynchus anatinus</name>
    <name type="common">Duckbill platypus</name>
    <dbReference type="NCBI Taxonomy" id="9258"/>
    <lineage>
        <taxon>Eukaryota</taxon>
        <taxon>Metazoa</taxon>
        <taxon>Chordata</taxon>
        <taxon>Craniata</taxon>
        <taxon>Vertebrata</taxon>
        <taxon>Euteleostomi</taxon>
        <taxon>Mammalia</taxon>
        <taxon>Monotremata</taxon>
        <taxon>Ornithorhynchidae</taxon>
        <taxon>Ornithorhynchus</taxon>
    </lineage>
</organism>